<dbReference type="Proteomes" id="UP001491310">
    <property type="component" value="Unassembled WGS sequence"/>
</dbReference>
<dbReference type="Gene3D" id="2.120.10.80">
    <property type="entry name" value="Kelch-type beta propeller"/>
    <property type="match status" value="1"/>
</dbReference>
<evidence type="ECO:0008006" key="3">
    <source>
        <dbReference type="Google" id="ProtNLM"/>
    </source>
</evidence>
<dbReference type="SUPFAM" id="SSF117281">
    <property type="entry name" value="Kelch motif"/>
    <property type="match status" value="1"/>
</dbReference>
<protein>
    <recommendedName>
        <fullName evidence="3">Galactose oxidase</fullName>
    </recommendedName>
</protein>
<accession>A0ABR2YCG6</accession>
<dbReference type="InterPro" id="IPR015915">
    <property type="entry name" value="Kelch-typ_b-propeller"/>
</dbReference>
<reference evidence="1 2" key="1">
    <citation type="journal article" date="2024" name="Nat. Commun.">
        <title>Phylogenomics reveals the evolutionary origins of lichenization in chlorophyte algae.</title>
        <authorList>
            <person name="Puginier C."/>
            <person name="Libourel C."/>
            <person name="Otte J."/>
            <person name="Skaloud P."/>
            <person name="Haon M."/>
            <person name="Grisel S."/>
            <person name="Petersen M."/>
            <person name="Berrin J.G."/>
            <person name="Delaux P.M."/>
            <person name="Dal Grande F."/>
            <person name="Keller J."/>
        </authorList>
    </citation>
    <scope>NUCLEOTIDE SEQUENCE [LARGE SCALE GENOMIC DNA]</scope>
    <source>
        <strain evidence="1 2">SAG 216-7</strain>
    </source>
</reference>
<keyword evidence="2" id="KW-1185">Reference proteome</keyword>
<dbReference type="EMBL" id="JALJOT010000016">
    <property type="protein sequence ID" value="KAK9902201.1"/>
    <property type="molecule type" value="Genomic_DNA"/>
</dbReference>
<organism evidence="1 2">
    <name type="scientific">Coccomyxa subellipsoidea</name>
    <dbReference type="NCBI Taxonomy" id="248742"/>
    <lineage>
        <taxon>Eukaryota</taxon>
        <taxon>Viridiplantae</taxon>
        <taxon>Chlorophyta</taxon>
        <taxon>core chlorophytes</taxon>
        <taxon>Trebouxiophyceae</taxon>
        <taxon>Trebouxiophyceae incertae sedis</taxon>
        <taxon>Coccomyxaceae</taxon>
        <taxon>Coccomyxa</taxon>
    </lineage>
</organism>
<sequence>MHRDRKIAYTTGVVFGRCFFCLTLADDPHMACCLLRTVGSGVLGGTRKIPLEFANCCRLRQPYASRAKQCLDVAPQLVACSNAMYLCGGVNVLENGQSVPSNALYIFEPKREKREHPPSPRWGHATFVHGNRIYIFGGTDGTTDSFGKACSMT</sequence>
<evidence type="ECO:0000313" key="1">
    <source>
        <dbReference type="EMBL" id="KAK9902201.1"/>
    </source>
</evidence>
<comment type="caution">
    <text evidence="1">The sequence shown here is derived from an EMBL/GenBank/DDBJ whole genome shotgun (WGS) entry which is preliminary data.</text>
</comment>
<proteinExistence type="predicted"/>
<gene>
    <name evidence="1" type="ORF">WJX75_007627</name>
</gene>
<name>A0ABR2YCG6_9CHLO</name>
<evidence type="ECO:0000313" key="2">
    <source>
        <dbReference type="Proteomes" id="UP001491310"/>
    </source>
</evidence>